<feature type="domain" description="DUF218" evidence="1">
    <location>
        <begin position="39"/>
        <end position="210"/>
    </location>
</feature>
<reference evidence="2 3" key="1">
    <citation type="submission" date="2019-03" db="EMBL/GenBank/DDBJ databases">
        <title>Freshwater and sediment microbial communities from various areas in North America, analyzing microbe dynamics in response to fracking.</title>
        <authorList>
            <person name="Lamendella R."/>
        </authorList>
    </citation>
    <scope>NUCLEOTIDE SEQUENCE [LARGE SCALE GENOMIC DNA]</scope>
    <source>
        <strain evidence="2 3">74A</strain>
    </source>
</reference>
<dbReference type="GO" id="GO:0000270">
    <property type="term" value="P:peptidoglycan metabolic process"/>
    <property type="evidence" value="ECO:0007669"/>
    <property type="project" value="TreeGrafter"/>
</dbReference>
<sequence length="222" mass="23889">MCSMAWLLFLSSSFGSYWLLWPLEHQYSVRTAAPKHASVVLVLGSGHDDALAGEARHKLSATALARLTEGLAQVKKAASNDCLLVVSGWTGGLNSTPHAEQMRDAAVAMGANPERILALSDARDTVEEALALRQAFGASATDMGDDAVGGRQLVLVTSAAHMPRAMKIFKMAGMEPVAAPTDFLARRDHWWRLSTDNLDGSAKALHEYLGMTWLSIRIMSGV</sequence>
<keyword evidence="3" id="KW-1185">Reference proteome</keyword>
<evidence type="ECO:0000313" key="2">
    <source>
        <dbReference type="EMBL" id="TCN85357.1"/>
    </source>
</evidence>
<dbReference type="InterPro" id="IPR051599">
    <property type="entry name" value="Cell_Envelope_Assoc"/>
</dbReference>
<protein>
    <submittedName>
        <fullName evidence="2">Uncharacterized SAM-binding protein YcdF (DUF218 family)</fullName>
    </submittedName>
</protein>
<dbReference type="Pfam" id="PF02698">
    <property type="entry name" value="DUF218"/>
    <property type="match status" value="1"/>
</dbReference>
<dbReference type="EMBL" id="SLWF01000009">
    <property type="protein sequence ID" value="TCN85357.1"/>
    <property type="molecule type" value="Genomic_DNA"/>
</dbReference>
<gene>
    <name evidence="2" type="ORF">EDC91_1098</name>
</gene>
<comment type="caution">
    <text evidence="2">The sequence shown here is derived from an EMBL/GenBank/DDBJ whole genome shotgun (WGS) entry which is preliminary data.</text>
</comment>
<dbReference type="AlphaFoldDB" id="A0A4R2FDE2"/>
<dbReference type="InterPro" id="IPR003848">
    <property type="entry name" value="DUF218"/>
</dbReference>
<evidence type="ECO:0000313" key="3">
    <source>
        <dbReference type="Proteomes" id="UP000294832"/>
    </source>
</evidence>
<dbReference type="GO" id="GO:0043164">
    <property type="term" value="P:Gram-negative-bacterium-type cell wall biogenesis"/>
    <property type="evidence" value="ECO:0007669"/>
    <property type="project" value="TreeGrafter"/>
</dbReference>
<dbReference type="Proteomes" id="UP000294832">
    <property type="component" value="Unassembled WGS sequence"/>
</dbReference>
<evidence type="ECO:0000259" key="1">
    <source>
        <dbReference type="Pfam" id="PF02698"/>
    </source>
</evidence>
<accession>A0A4R2FDE2</accession>
<dbReference type="PANTHER" id="PTHR30336:SF4">
    <property type="entry name" value="ENVELOPE BIOGENESIS FACTOR ELYC"/>
    <property type="match status" value="1"/>
</dbReference>
<dbReference type="CDD" id="cd06259">
    <property type="entry name" value="YdcF-like"/>
    <property type="match status" value="1"/>
</dbReference>
<name>A0A4R2FDE2_9GAMM</name>
<proteinExistence type="predicted"/>
<dbReference type="GO" id="GO:0005886">
    <property type="term" value="C:plasma membrane"/>
    <property type="evidence" value="ECO:0007669"/>
    <property type="project" value="TreeGrafter"/>
</dbReference>
<dbReference type="PANTHER" id="PTHR30336">
    <property type="entry name" value="INNER MEMBRANE PROTEIN, PROBABLE PERMEASE"/>
    <property type="match status" value="1"/>
</dbReference>
<organism evidence="2 3">
    <name type="scientific">Shewanella fodinae</name>
    <dbReference type="NCBI Taxonomy" id="552357"/>
    <lineage>
        <taxon>Bacteria</taxon>
        <taxon>Pseudomonadati</taxon>
        <taxon>Pseudomonadota</taxon>
        <taxon>Gammaproteobacteria</taxon>
        <taxon>Alteromonadales</taxon>
        <taxon>Shewanellaceae</taxon>
        <taxon>Shewanella</taxon>
    </lineage>
</organism>